<dbReference type="InterPro" id="IPR036388">
    <property type="entry name" value="WH-like_DNA-bd_sf"/>
</dbReference>
<dbReference type="RefSeq" id="WP_146932283.1">
    <property type="nucleotide sequence ID" value="NZ_CBCSHZ010000008.1"/>
</dbReference>
<dbReference type="InterPro" id="IPR003812">
    <property type="entry name" value="Fido"/>
</dbReference>
<dbReference type="PROSITE" id="PS51459">
    <property type="entry name" value="FIDO"/>
    <property type="match status" value="1"/>
</dbReference>
<name>A0A5C6ZSL3_9FLAO</name>
<feature type="binding site" evidence="2">
    <location>
        <begin position="210"/>
        <end position="217"/>
    </location>
    <ligand>
        <name>ATP</name>
        <dbReference type="ChEBI" id="CHEBI:30616"/>
    </ligand>
</feature>
<evidence type="ECO:0000259" key="3">
    <source>
        <dbReference type="PROSITE" id="PS51459"/>
    </source>
</evidence>
<feature type="active site" evidence="1">
    <location>
        <position position="206"/>
    </location>
</feature>
<dbReference type="GO" id="GO:0005524">
    <property type="term" value="F:ATP binding"/>
    <property type="evidence" value="ECO:0007669"/>
    <property type="project" value="UniProtKB-KW"/>
</dbReference>
<dbReference type="Pfam" id="PF13776">
    <property type="entry name" value="DUF4172"/>
    <property type="match status" value="1"/>
</dbReference>
<dbReference type="Proteomes" id="UP000321367">
    <property type="component" value="Unassembled WGS sequence"/>
</dbReference>
<dbReference type="EMBL" id="VORY01000008">
    <property type="protein sequence ID" value="TXD93798.1"/>
    <property type="molecule type" value="Genomic_DNA"/>
</dbReference>
<evidence type="ECO:0000256" key="2">
    <source>
        <dbReference type="PIRSR" id="PIRSR640198-2"/>
    </source>
</evidence>
<dbReference type="Gene3D" id="1.10.3290.10">
    <property type="entry name" value="Fido-like domain"/>
    <property type="match status" value="1"/>
</dbReference>
<dbReference type="AlphaFoldDB" id="A0A5C6ZSL3"/>
<dbReference type="InterPro" id="IPR036597">
    <property type="entry name" value="Fido-like_dom_sf"/>
</dbReference>
<evidence type="ECO:0000256" key="1">
    <source>
        <dbReference type="PIRSR" id="PIRSR640198-1"/>
    </source>
</evidence>
<sequence>MKYNWQQADWPNFQYSTEEVEDLLYDYSQRTGKINGILEGLPEETKSEAIIELLVSEALKTSEIEGEYLSRKDVMSSIKKNLGLKTDIISKDKTAEGISELMIDAQKTFKEDLTKENLFSWHKLLMKGNPKIQAGQWRTHEEPMQVISGAMGKEKIHYEAPPSKIVAKEMKRFIQWFNQTARGGEMEIKKPILRAAIAHLYFETIHPFEDGNGRIGRAISEKALSQYMDRPVLLSLSKAMEGKKKNYYAALQLAQRSNEITQWINYFVKTTISAQIDAESLIEFTLKKTKFFDRNKHQLNQRQEKAIRRMLKSGPKGFDGGMNARKYVSLNKTSKPTATRDLQDLCDKGILTKEGGGRSTSYYINGFK</sequence>
<evidence type="ECO:0000313" key="5">
    <source>
        <dbReference type="Proteomes" id="UP000321367"/>
    </source>
</evidence>
<dbReference type="OrthoDB" id="9814400at2"/>
<dbReference type="InterPro" id="IPR025230">
    <property type="entry name" value="DUF4172"/>
</dbReference>
<feature type="domain" description="Fido" evidence="3">
    <location>
        <begin position="113"/>
        <end position="269"/>
    </location>
</feature>
<dbReference type="SUPFAM" id="SSF140931">
    <property type="entry name" value="Fic-like"/>
    <property type="match status" value="1"/>
</dbReference>
<protein>
    <submittedName>
        <fullName evidence="4">Fic family protein</fullName>
    </submittedName>
</protein>
<proteinExistence type="predicted"/>
<evidence type="ECO:0000313" key="4">
    <source>
        <dbReference type="EMBL" id="TXD93798.1"/>
    </source>
</evidence>
<organism evidence="4 5">
    <name type="scientific">Gillisia hiemivivida</name>
    <dbReference type="NCBI Taxonomy" id="291190"/>
    <lineage>
        <taxon>Bacteria</taxon>
        <taxon>Pseudomonadati</taxon>
        <taxon>Bacteroidota</taxon>
        <taxon>Flavobacteriia</taxon>
        <taxon>Flavobacteriales</taxon>
        <taxon>Flavobacteriaceae</taxon>
        <taxon>Gillisia</taxon>
    </lineage>
</organism>
<keyword evidence="2" id="KW-0547">Nucleotide-binding</keyword>
<gene>
    <name evidence="4" type="ORF">ES724_09060</name>
</gene>
<accession>A0A5C6ZSL3</accession>
<dbReference type="PANTHER" id="PTHR13504">
    <property type="entry name" value="FIDO DOMAIN-CONTAINING PROTEIN DDB_G0283145"/>
    <property type="match status" value="1"/>
</dbReference>
<dbReference type="PANTHER" id="PTHR13504:SF33">
    <property type="entry name" value="FIC FAMILY PROTEIN"/>
    <property type="match status" value="1"/>
</dbReference>
<dbReference type="Gene3D" id="1.10.10.10">
    <property type="entry name" value="Winged helix-like DNA-binding domain superfamily/Winged helix DNA-binding domain"/>
    <property type="match status" value="1"/>
</dbReference>
<feature type="binding site" evidence="2">
    <location>
        <begin position="247"/>
        <end position="248"/>
    </location>
    <ligand>
        <name>ATP</name>
        <dbReference type="ChEBI" id="CHEBI:30616"/>
    </ligand>
</feature>
<keyword evidence="5" id="KW-1185">Reference proteome</keyword>
<reference evidence="4 5" key="1">
    <citation type="submission" date="2019-08" db="EMBL/GenBank/DDBJ databases">
        <title>Genome sequence of Gillisia hiemivivida IC154 (type strain).</title>
        <authorList>
            <person name="Bowman J.P."/>
        </authorList>
    </citation>
    <scope>NUCLEOTIDE SEQUENCE [LARGE SCALE GENOMIC DNA]</scope>
    <source>
        <strain evidence="4 5">IC154</strain>
    </source>
</reference>
<dbReference type="InterPro" id="IPR040198">
    <property type="entry name" value="Fido_containing"/>
</dbReference>
<comment type="caution">
    <text evidence="4">The sequence shown here is derived from an EMBL/GenBank/DDBJ whole genome shotgun (WGS) entry which is preliminary data.</text>
</comment>
<keyword evidence="2" id="KW-0067">ATP-binding</keyword>
<dbReference type="Pfam" id="PF02661">
    <property type="entry name" value="Fic"/>
    <property type="match status" value="1"/>
</dbReference>